<dbReference type="GO" id="GO:0009737">
    <property type="term" value="P:response to abscisic acid"/>
    <property type="evidence" value="ECO:0007669"/>
    <property type="project" value="InterPro"/>
</dbReference>
<dbReference type="PANTHER" id="PTHR33836:SF7">
    <property type="entry name" value="LOW-TEMPERATURE-INDUCED PROTEIN"/>
    <property type="match status" value="1"/>
</dbReference>
<feature type="domain" description="LTI65/LTI78 N-terminal" evidence="3">
    <location>
        <begin position="55"/>
        <end position="119"/>
    </location>
</feature>
<feature type="compositionally biased region" description="Low complexity" evidence="1">
    <location>
        <begin position="377"/>
        <end position="398"/>
    </location>
</feature>
<feature type="compositionally biased region" description="Polar residues" evidence="1">
    <location>
        <begin position="226"/>
        <end position="239"/>
    </location>
</feature>
<dbReference type="EMBL" id="OX459122">
    <property type="protein sequence ID" value="CAI9106842.1"/>
    <property type="molecule type" value="Genomic_DNA"/>
</dbReference>
<evidence type="ECO:0000313" key="5">
    <source>
        <dbReference type="Proteomes" id="UP001161247"/>
    </source>
</evidence>
<evidence type="ECO:0000259" key="3">
    <source>
        <dbReference type="Pfam" id="PF23403"/>
    </source>
</evidence>
<dbReference type="Proteomes" id="UP001161247">
    <property type="component" value="Chromosome 5"/>
</dbReference>
<feature type="region of interest" description="Disordered" evidence="1">
    <location>
        <begin position="296"/>
        <end position="329"/>
    </location>
</feature>
<feature type="region of interest" description="Disordered" evidence="1">
    <location>
        <begin position="81"/>
        <end position="103"/>
    </location>
</feature>
<feature type="region of interest" description="Disordered" evidence="1">
    <location>
        <begin position="209"/>
        <end position="243"/>
    </location>
</feature>
<gene>
    <name evidence="4" type="ORF">OLC1_LOCUS15285</name>
</gene>
<feature type="compositionally biased region" description="Basic and acidic residues" evidence="1">
    <location>
        <begin position="1"/>
        <end position="15"/>
    </location>
</feature>
<feature type="region of interest" description="Disordered" evidence="1">
    <location>
        <begin position="1"/>
        <end position="22"/>
    </location>
</feature>
<sequence>MAQLERGRKSLERTPKSPYSPTFQQLLQGEAACQYSTSPVARHHDHEEALSPNSSKKSMLARVRERAKKIRQSFIVKKKNGNEMLDSHGTPSWGVSLEDEEDEIDEDPEYFGAPMYESELAPESLKEAARQHPRANPVLSLSHISPKGIKHEDDYEVGHEDKDKDKPVVHNKTITETMSEKLAPAYAAVSDATHTIASKIAAGLTISIPDQEHPPQTHPNVEQHSRSSQISPHGTTRSPQKWDKGVSVREYFMNKLEPGEDDIALSLAISEAISPKKSPGEMGVVEKVREAVTSFLRHDEPSQISPNGSKSPSQTSPREAIKETDPSSNNLRVITNNKVVSSNSISSANAPSLADILVPGRGRSIDKPSVRAIKITSSSSSSPRSLKKQVPSPKSVSSRNQNAPYIPISFSSTSSSTETIKAKNLSYHNPLTPETKSTVHSSTGNPAAHITNSLGEQSKVSKSSSNTPVSSKKGVQTPNFIFSSKANGSTNASMARSKSLSAHVHVLNNATSSPSFPISTNVQEVDEEQTHGRILQAN</sequence>
<feature type="region of interest" description="Disordered" evidence="1">
    <location>
        <begin position="35"/>
        <end position="64"/>
    </location>
</feature>
<feature type="compositionally biased region" description="Low complexity" evidence="1">
    <location>
        <begin position="458"/>
        <end position="473"/>
    </location>
</feature>
<evidence type="ECO:0000256" key="1">
    <source>
        <dbReference type="SAM" id="MobiDB-lite"/>
    </source>
</evidence>
<keyword evidence="5" id="KW-1185">Reference proteome</keyword>
<reference evidence="4" key="1">
    <citation type="submission" date="2023-03" db="EMBL/GenBank/DDBJ databases">
        <authorList>
            <person name="Julca I."/>
        </authorList>
    </citation>
    <scope>NUCLEOTIDE SEQUENCE</scope>
</reference>
<feature type="compositionally biased region" description="Basic and acidic residues" evidence="1">
    <location>
        <begin position="210"/>
        <end position="225"/>
    </location>
</feature>
<dbReference type="InterPro" id="IPR037491">
    <property type="entry name" value="LTI78/LTI65"/>
</dbReference>
<organism evidence="4 5">
    <name type="scientific">Oldenlandia corymbosa var. corymbosa</name>
    <dbReference type="NCBI Taxonomy" id="529605"/>
    <lineage>
        <taxon>Eukaryota</taxon>
        <taxon>Viridiplantae</taxon>
        <taxon>Streptophyta</taxon>
        <taxon>Embryophyta</taxon>
        <taxon>Tracheophyta</taxon>
        <taxon>Spermatophyta</taxon>
        <taxon>Magnoliopsida</taxon>
        <taxon>eudicotyledons</taxon>
        <taxon>Gunneridae</taxon>
        <taxon>Pentapetalae</taxon>
        <taxon>asterids</taxon>
        <taxon>lamiids</taxon>
        <taxon>Gentianales</taxon>
        <taxon>Rubiaceae</taxon>
        <taxon>Rubioideae</taxon>
        <taxon>Spermacoceae</taxon>
        <taxon>Hedyotis-Oldenlandia complex</taxon>
        <taxon>Oldenlandia</taxon>
    </lineage>
</organism>
<feature type="region of interest" description="Disordered" evidence="1">
    <location>
        <begin position="425"/>
        <end position="473"/>
    </location>
</feature>
<dbReference type="Pfam" id="PF23403">
    <property type="entry name" value="LTI65_LTI78_N"/>
    <property type="match status" value="1"/>
</dbReference>
<dbReference type="Pfam" id="PF23399">
    <property type="entry name" value="LTI65_PGEED"/>
    <property type="match status" value="1"/>
</dbReference>
<evidence type="ECO:0000313" key="4">
    <source>
        <dbReference type="EMBL" id="CAI9106842.1"/>
    </source>
</evidence>
<feature type="compositionally biased region" description="Polar residues" evidence="1">
    <location>
        <begin position="302"/>
        <end position="317"/>
    </location>
</feature>
<name>A0AAV1DJI8_OLDCO</name>
<feature type="compositionally biased region" description="Polar residues" evidence="1">
    <location>
        <begin position="426"/>
        <end position="456"/>
    </location>
</feature>
<accession>A0AAV1DJI8</accession>
<protein>
    <submittedName>
        <fullName evidence="4">OLC1v1006075C1</fullName>
    </submittedName>
</protein>
<dbReference type="InterPro" id="IPR056605">
    <property type="entry name" value="LTI65_LTI78_N"/>
</dbReference>
<dbReference type="AlphaFoldDB" id="A0AAV1DJI8"/>
<feature type="region of interest" description="Disordered" evidence="1">
    <location>
        <begin position="361"/>
        <end position="413"/>
    </location>
</feature>
<feature type="domain" description="LTI65/LTI78 PGEED repeat" evidence="2">
    <location>
        <begin position="243"/>
        <end position="273"/>
    </location>
</feature>
<evidence type="ECO:0000259" key="2">
    <source>
        <dbReference type="Pfam" id="PF23399"/>
    </source>
</evidence>
<dbReference type="InterPro" id="IPR057059">
    <property type="entry name" value="LTI65/LTI78_PGEED"/>
</dbReference>
<dbReference type="PANTHER" id="PTHR33836">
    <property type="entry name" value="LOW-TEMPERATURE-INDUCED 65 KDA PROTEIN-RELATED"/>
    <property type="match status" value="1"/>
</dbReference>
<proteinExistence type="predicted"/>